<evidence type="ECO:0000256" key="4">
    <source>
        <dbReference type="ARBA" id="ARBA00022695"/>
    </source>
</evidence>
<proteinExistence type="inferred from homology"/>
<dbReference type="InterPro" id="IPR004087">
    <property type="entry name" value="KH_dom"/>
</dbReference>
<dbReference type="Gene3D" id="2.40.50.140">
    <property type="entry name" value="Nucleic acid-binding proteins"/>
    <property type="match status" value="1"/>
</dbReference>
<keyword evidence="7 8" id="KW-0694">RNA-binding</keyword>
<dbReference type="GO" id="GO:0003723">
    <property type="term" value="F:RNA binding"/>
    <property type="evidence" value="ECO:0007669"/>
    <property type="project" value="UniProtKB-UniRule"/>
</dbReference>
<dbReference type="EMBL" id="CABPSM010000010">
    <property type="protein sequence ID" value="VVE25956.1"/>
    <property type="molecule type" value="Genomic_DNA"/>
</dbReference>
<dbReference type="InterPro" id="IPR015848">
    <property type="entry name" value="PNPase_PH_RNA-bd_bac/org-type"/>
</dbReference>
<keyword evidence="4 8" id="KW-0548">Nucleotidyltransferase</keyword>
<dbReference type="PROSITE" id="PS50126">
    <property type="entry name" value="S1"/>
    <property type="match status" value="1"/>
</dbReference>
<dbReference type="GO" id="GO:0004654">
    <property type="term" value="F:polyribonucleotide nucleotidyltransferase activity"/>
    <property type="evidence" value="ECO:0007669"/>
    <property type="project" value="UniProtKB-UniRule"/>
</dbReference>
<dbReference type="InterPro" id="IPR020568">
    <property type="entry name" value="Ribosomal_Su5_D2-typ_SF"/>
</dbReference>
<evidence type="ECO:0000259" key="10">
    <source>
        <dbReference type="PROSITE" id="PS50126"/>
    </source>
</evidence>
<dbReference type="InterPro" id="IPR027408">
    <property type="entry name" value="PNPase/RNase_PH_dom_sf"/>
</dbReference>
<dbReference type="InterPro" id="IPR036612">
    <property type="entry name" value="KH_dom_type_1_sf"/>
</dbReference>
<dbReference type="GO" id="GO:0006396">
    <property type="term" value="P:RNA processing"/>
    <property type="evidence" value="ECO:0007669"/>
    <property type="project" value="InterPro"/>
</dbReference>
<keyword evidence="2 8" id="KW-0963">Cytoplasm</keyword>
<dbReference type="Gene3D" id="3.30.1370.10">
    <property type="entry name" value="K Homology domain, type 1"/>
    <property type="match status" value="1"/>
</dbReference>
<dbReference type="InterPro" id="IPR015847">
    <property type="entry name" value="ExoRNase_PH_dom2"/>
</dbReference>
<reference evidence="11 12" key="1">
    <citation type="submission" date="2019-08" db="EMBL/GenBank/DDBJ databases">
        <authorList>
            <person name="Peeters C."/>
        </authorList>
    </citation>
    <scope>NUCLEOTIDE SEQUENCE [LARGE SCALE GENOMIC DNA]</scope>
    <source>
        <strain evidence="11 12">LMG 31112</strain>
    </source>
</reference>
<dbReference type="CDD" id="cd11363">
    <property type="entry name" value="RNase_PH_PNPase_1"/>
    <property type="match status" value="1"/>
</dbReference>
<dbReference type="InterPro" id="IPR003029">
    <property type="entry name" value="S1_domain"/>
</dbReference>
<dbReference type="AlphaFoldDB" id="A0A5E4WSI6"/>
<dbReference type="SUPFAM" id="SSF50249">
    <property type="entry name" value="Nucleic acid-binding proteins"/>
    <property type="match status" value="1"/>
</dbReference>
<evidence type="ECO:0000256" key="7">
    <source>
        <dbReference type="ARBA" id="ARBA00022884"/>
    </source>
</evidence>
<comment type="subcellular location">
    <subcellularLocation>
        <location evidence="8">Cytoplasm</location>
    </subcellularLocation>
</comment>
<dbReference type="GO" id="GO:0000287">
    <property type="term" value="F:magnesium ion binding"/>
    <property type="evidence" value="ECO:0007669"/>
    <property type="project" value="UniProtKB-UniRule"/>
</dbReference>
<evidence type="ECO:0000256" key="9">
    <source>
        <dbReference type="SAM" id="MobiDB-lite"/>
    </source>
</evidence>
<dbReference type="CDD" id="cd11364">
    <property type="entry name" value="RNase_PH_PNPase_2"/>
    <property type="match status" value="1"/>
</dbReference>
<keyword evidence="3 8" id="KW-0808">Transferase</keyword>
<dbReference type="Proteomes" id="UP000343317">
    <property type="component" value="Unassembled WGS sequence"/>
</dbReference>
<evidence type="ECO:0000256" key="1">
    <source>
        <dbReference type="ARBA" id="ARBA00007404"/>
    </source>
</evidence>
<dbReference type="CDD" id="cd04472">
    <property type="entry name" value="S1_PNPase"/>
    <property type="match status" value="1"/>
</dbReference>
<dbReference type="Pfam" id="PF00575">
    <property type="entry name" value="S1"/>
    <property type="match status" value="1"/>
</dbReference>
<dbReference type="SUPFAM" id="SSF54211">
    <property type="entry name" value="Ribosomal protein S5 domain 2-like"/>
    <property type="match status" value="2"/>
</dbReference>
<dbReference type="InterPro" id="IPR012340">
    <property type="entry name" value="NA-bd_OB-fold"/>
</dbReference>
<dbReference type="HAMAP" id="MF_01595">
    <property type="entry name" value="PNPase"/>
    <property type="match status" value="1"/>
</dbReference>
<evidence type="ECO:0000313" key="11">
    <source>
        <dbReference type="EMBL" id="VVE25956.1"/>
    </source>
</evidence>
<dbReference type="Pfam" id="PF01138">
    <property type="entry name" value="RNase_PH"/>
    <property type="match status" value="2"/>
</dbReference>
<dbReference type="NCBIfam" id="NF008805">
    <property type="entry name" value="PRK11824.1"/>
    <property type="match status" value="1"/>
</dbReference>
<dbReference type="FunFam" id="2.40.50.140:FF:000189">
    <property type="entry name" value="Polyribonucleotide nucleotidyltransferase, putative"/>
    <property type="match status" value="1"/>
</dbReference>
<feature type="compositionally biased region" description="Basic and acidic residues" evidence="9">
    <location>
        <begin position="696"/>
        <end position="716"/>
    </location>
</feature>
<dbReference type="GO" id="GO:0000175">
    <property type="term" value="F:3'-5'-RNA exonuclease activity"/>
    <property type="evidence" value="ECO:0007669"/>
    <property type="project" value="TreeGrafter"/>
</dbReference>
<sequence>MFNKVVKSFQWGQNTVRMETGEIARQASGAVLVDMDDTVVLATVVGAKKAKAGQDFFPLTVDYLEKTYAAGKIPGGFFKREGRPSENETLTSRLIDRPIRPLFPEGFYNEVQVVVQVVSLNPEVPADIPALIGASAALAISGLPFNGPVGAARVAYVDSQYVLNPSREQIAKSKLDLVVAGTEQAVLMVESEAQELPEDVMLGAVVFGHEQMQTAINAIHDLVRDGGKAEWDWAPAAKNDALIAQVTELAEGPLRAAYQTREKQARTQQLRAVSSDVIAKLGEAATAKGEVAPDDIEVGNILFDLEAKIVRSQILAGEPRIDGRDTRTVRPISIRTGVLPRAHGSALFTRGETQALVVATLGTKSDEQIIDALQGEYRDRFMLHYNFPPFSTGETGRVGSPKRREIGHGRLAKRALVACLPGADDFGYTVRVVSEITESNGSSSMASVCGGSLAMMDAGVPLTSPVAGIAMGLILDGNKFAVLTDILGDEDHLGDMDFKVAGTSNGVTALQMDIKIQGITKEIMQVALAQAKEGRLHILDKMTEAQSGVRTELSEFAPRMVTIKINPEKIRDVIGKGGSVIRALTEETGTSIDISDDGVVTIASPSAEGIAEAKRRIELITVEVEVGQVYDGTVLKLLEFGAIVSVLPGKDGLLHISEIANERIKDINEYLKEGQLVRVKVIQQDDKGRLRLSHKALTDEEKQGGPVLVKRESEAQ</sequence>
<dbReference type="GO" id="GO:0005829">
    <property type="term" value="C:cytosol"/>
    <property type="evidence" value="ECO:0007669"/>
    <property type="project" value="TreeGrafter"/>
</dbReference>
<dbReference type="PANTHER" id="PTHR11252:SF0">
    <property type="entry name" value="POLYRIBONUCLEOTIDE NUCLEOTIDYLTRANSFERASE 1, MITOCHONDRIAL"/>
    <property type="match status" value="1"/>
</dbReference>
<organism evidence="11 12">
    <name type="scientific">Pandoraea horticolens</name>
    <dbReference type="NCBI Taxonomy" id="2508298"/>
    <lineage>
        <taxon>Bacteria</taxon>
        <taxon>Pseudomonadati</taxon>
        <taxon>Pseudomonadota</taxon>
        <taxon>Betaproteobacteria</taxon>
        <taxon>Burkholderiales</taxon>
        <taxon>Burkholderiaceae</taxon>
        <taxon>Pandoraea</taxon>
    </lineage>
</organism>
<dbReference type="InterPro" id="IPR036345">
    <property type="entry name" value="ExoRNase_PH_dom2_sf"/>
</dbReference>
<name>A0A5E4WSI6_9BURK</name>
<dbReference type="PANTHER" id="PTHR11252">
    <property type="entry name" value="POLYRIBONUCLEOTIDE NUCLEOTIDYLTRANSFERASE"/>
    <property type="match status" value="1"/>
</dbReference>
<accession>A0A5E4WSI6</accession>
<dbReference type="InterPro" id="IPR004088">
    <property type="entry name" value="KH_dom_type_1"/>
</dbReference>
<feature type="region of interest" description="Disordered" evidence="9">
    <location>
        <begin position="694"/>
        <end position="716"/>
    </location>
</feature>
<keyword evidence="12" id="KW-1185">Reference proteome</keyword>
<dbReference type="Pfam" id="PF03725">
    <property type="entry name" value="RNase_PH_C"/>
    <property type="match status" value="2"/>
</dbReference>
<dbReference type="InterPro" id="IPR001247">
    <property type="entry name" value="ExoRNase_PH_dom1"/>
</dbReference>
<comment type="function">
    <text evidence="8">Involved in mRNA degradation. Catalyzes the phosphorolysis of single-stranded polyribonucleotides processively in the 3'- to 5'-direction.</text>
</comment>
<feature type="binding site" evidence="8">
    <location>
        <position position="491"/>
    </location>
    <ligand>
        <name>Mg(2+)</name>
        <dbReference type="ChEBI" id="CHEBI:18420"/>
    </ligand>
</feature>
<dbReference type="SUPFAM" id="SSF46915">
    <property type="entry name" value="Polynucleotide phosphorylase/guanosine pentaphosphate synthase (PNPase/GPSI), domain 3"/>
    <property type="match status" value="1"/>
</dbReference>
<feature type="binding site" evidence="8">
    <location>
        <position position="497"/>
    </location>
    <ligand>
        <name>Mg(2+)</name>
        <dbReference type="ChEBI" id="CHEBI:18420"/>
    </ligand>
</feature>
<dbReference type="SUPFAM" id="SSF54791">
    <property type="entry name" value="Eukaryotic type KH-domain (KH-domain type I)"/>
    <property type="match status" value="1"/>
</dbReference>
<dbReference type="SMART" id="SM00322">
    <property type="entry name" value="KH"/>
    <property type="match status" value="1"/>
</dbReference>
<feature type="domain" description="S1 motif" evidence="10">
    <location>
        <begin position="627"/>
        <end position="695"/>
    </location>
</feature>
<dbReference type="Pfam" id="PF03726">
    <property type="entry name" value="PNPase"/>
    <property type="match status" value="1"/>
</dbReference>
<dbReference type="EC" id="2.7.7.8" evidence="8"/>
<dbReference type="SUPFAM" id="SSF55666">
    <property type="entry name" value="Ribonuclease PH domain 2-like"/>
    <property type="match status" value="2"/>
</dbReference>
<evidence type="ECO:0000256" key="8">
    <source>
        <dbReference type="HAMAP-Rule" id="MF_01595"/>
    </source>
</evidence>
<evidence type="ECO:0000256" key="2">
    <source>
        <dbReference type="ARBA" id="ARBA00022490"/>
    </source>
</evidence>
<dbReference type="NCBIfam" id="TIGR03591">
    <property type="entry name" value="polynuc_phos"/>
    <property type="match status" value="1"/>
</dbReference>
<dbReference type="InterPro" id="IPR012162">
    <property type="entry name" value="PNPase"/>
</dbReference>
<keyword evidence="6 8" id="KW-0460">Magnesium</keyword>
<dbReference type="Gene3D" id="3.30.230.70">
    <property type="entry name" value="GHMP Kinase, N-terminal domain"/>
    <property type="match status" value="2"/>
</dbReference>
<dbReference type="PIRSF" id="PIRSF005499">
    <property type="entry name" value="PNPase"/>
    <property type="match status" value="1"/>
</dbReference>
<comment type="similarity">
    <text evidence="1 8">Belongs to the polyribonucleotide nucleotidyltransferase family.</text>
</comment>
<comment type="cofactor">
    <cofactor evidence="8">
        <name>Mg(2+)</name>
        <dbReference type="ChEBI" id="CHEBI:18420"/>
    </cofactor>
</comment>
<dbReference type="Pfam" id="PF00013">
    <property type="entry name" value="KH_1"/>
    <property type="match status" value="1"/>
</dbReference>
<dbReference type="InterPro" id="IPR036456">
    <property type="entry name" value="PNPase_PH_RNA-bd_sf"/>
</dbReference>
<dbReference type="PROSITE" id="PS50084">
    <property type="entry name" value="KH_TYPE_1"/>
    <property type="match status" value="1"/>
</dbReference>
<evidence type="ECO:0000256" key="6">
    <source>
        <dbReference type="ARBA" id="ARBA00022842"/>
    </source>
</evidence>
<dbReference type="GO" id="GO:0006402">
    <property type="term" value="P:mRNA catabolic process"/>
    <property type="evidence" value="ECO:0007669"/>
    <property type="project" value="UniProtKB-UniRule"/>
</dbReference>
<dbReference type="FunFam" id="3.30.1370.10:FF:000001">
    <property type="entry name" value="Polyribonucleotide nucleotidyltransferase"/>
    <property type="match status" value="1"/>
</dbReference>
<dbReference type="FunFam" id="3.30.230.70:FF:000002">
    <property type="entry name" value="Polyribonucleotide nucleotidyltransferase"/>
    <property type="match status" value="1"/>
</dbReference>
<comment type="catalytic activity">
    <reaction evidence="8">
        <text>RNA(n+1) + phosphate = RNA(n) + a ribonucleoside 5'-diphosphate</text>
        <dbReference type="Rhea" id="RHEA:22096"/>
        <dbReference type="Rhea" id="RHEA-COMP:14527"/>
        <dbReference type="Rhea" id="RHEA-COMP:17342"/>
        <dbReference type="ChEBI" id="CHEBI:43474"/>
        <dbReference type="ChEBI" id="CHEBI:57930"/>
        <dbReference type="ChEBI" id="CHEBI:140395"/>
        <dbReference type="EC" id="2.7.7.8"/>
    </reaction>
</comment>
<keyword evidence="5 8" id="KW-0479">Metal-binding</keyword>
<protein>
    <recommendedName>
        <fullName evidence="8">Polyribonucleotide nucleotidyltransferase</fullName>
        <ecNumber evidence="8">2.7.7.8</ecNumber>
    </recommendedName>
    <alternativeName>
        <fullName evidence="8">Polynucleotide phosphorylase</fullName>
        <shortName evidence="8">PNPase</shortName>
    </alternativeName>
</protein>
<evidence type="ECO:0000256" key="3">
    <source>
        <dbReference type="ARBA" id="ARBA00022679"/>
    </source>
</evidence>
<dbReference type="FunFam" id="3.30.230.70:FF:000001">
    <property type="entry name" value="Polyribonucleotide nucleotidyltransferase"/>
    <property type="match status" value="1"/>
</dbReference>
<gene>
    <name evidence="8" type="primary">pnp</name>
    <name evidence="11" type="ORF">PHO31112_03374</name>
</gene>
<evidence type="ECO:0000313" key="12">
    <source>
        <dbReference type="Proteomes" id="UP000343317"/>
    </source>
</evidence>
<evidence type="ECO:0000256" key="5">
    <source>
        <dbReference type="ARBA" id="ARBA00022723"/>
    </source>
</evidence>
<dbReference type="SMART" id="SM00316">
    <property type="entry name" value="S1"/>
    <property type="match status" value="1"/>
</dbReference>
<dbReference type="CDD" id="cd02393">
    <property type="entry name" value="KH-I_PNPase"/>
    <property type="match status" value="1"/>
</dbReference>